<name>A0A3N0DTN6_9ACTN</name>
<accession>A0A3N0DTN6</accession>
<dbReference type="EMBL" id="RJSG01000002">
    <property type="protein sequence ID" value="RNL78987.1"/>
    <property type="molecule type" value="Genomic_DNA"/>
</dbReference>
<dbReference type="OrthoDB" id="3695636at2"/>
<comment type="caution">
    <text evidence="2">The sequence shown here is derived from an EMBL/GenBank/DDBJ whole genome shotgun (WGS) entry which is preliminary data.</text>
</comment>
<dbReference type="RefSeq" id="WP_123233489.1">
    <property type="nucleotide sequence ID" value="NZ_RJSG01000002.1"/>
</dbReference>
<protein>
    <recommendedName>
        <fullName evidence="1">ABM domain-containing protein</fullName>
    </recommendedName>
</protein>
<proteinExistence type="predicted"/>
<dbReference type="InterPro" id="IPR011008">
    <property type="entry name" value="Dimeric_a/b-barrel"/>
</dbReference>
<dbReference type="AlphaFoldDB" id="A0A3N0DTN6"/>
<evidence type="ECO:0000313" key="3">
    <source>
        <dbReference type="Proteomes" id="UP000277094"/>
    </source>
</evidence>
<reference evidence="2 3" key="1">
    <citation type="submission" date="2018-11" db="EMBL/GenBank/DDBJ databases">
        <authorList>
            <person name="Li F."/>
        </authorList>
    </citation>
    <scope>NUCLEOTIDE SEQUENCE [LARGE SCALE GENOMIC DNA]</scope>
    <source>
        <strain evidence="2 3">KIS18-7</strain>
    </source>
</reference>
<dbReference type="Pfam" id="PF03992">
    <property type="entry name" value="ABM"/>
    <property type="match status" value="1"/>
</dbReference>
<evidence type="ECO:0000313" key="2">
    <source>
        <dbReference type="EMBL" id="RNL78987.1"/>
    </source>
</evidence>
<keyword evidence="3" id="KW-1185">Reference proteome</keyword>
<dbReference type="Gene3D" id="3.30.70.100">
    <property type="match status" value="1"/>
</dbReference>
<dbReference type="Proteomes" id="UP000277094">
    <property type="component" value="Unassembled WGS sequence"/>
</dbReference>
<sequence length="96" mass="10667">MLFARFSVQCHPEHTEEMARRIAAVEAPSRALPGVLHFDTTRSLTDPDTFVVLEVFTDEDAFHRQNNQSEVAAVLALANAGALTRDLEWAIWEAGS</sequence>
<organism evidence="2 3">
    <name type="scientific">Nocardioides marmorisolisilvae</name>
    <dbReference type="NCBI Taxonomy" id="1542737"/>
    <lineage>
        <taxon>Bacteria</taxon>
        <taxon>Bacillati</taxon>
        <taxon>Actinomycetota</taxon>
        <taxon>Actinomycetes</taxon>
        <taxon>Propionibacteriales</taxon>
        <taxon>Nocardioidaceae</taxon>
        <taxon>Nocardioides</taxon>
    </lineage>
</organism>
<gene>
    <name evidence="2" type="ORF">EFL95_08030</name>
</gene>
<feature type="domain" description="ABM" evidence="1">
    <location>
        <begin position="1"/>
        <end position="71"/>
    </location>
</feature>
<evidence type="ECO:0000259" key="1">
    <source>
        <dbReference type="Pfam" id="PF03992"/>
    </source>
</evidence>
<dbReference type="SUPFAM" id="SSF54909">
    <property type="entry name" value="Dimeric alpha+beta barrel"/>
    <property type="match status" value="1"/>
</dbReference>
<dbReference type="InterPro" id="IPR007138">
    <property type="entry name" value="ABM_dom"/>
</dbReference>